<feature type="transmembrane region" description="Helical" evidence="1">
    <location>
        <begin position="37"/>
        <end position="59"/>
    </location>
</feature>
<dbReference type="Pfam" id="PF00892">
    <property type="entry name" value="EamA"/>
    <property type="match status" value="1"/>
</dbReference>
<protein>
    <submittedName>
        <fullName evidence="3">S-adenosylmethionine uptake transporter</fullName>
    </submittedName>
</protein>
<dbReference type="AlphaFoldDB" id="A0A1I4E007"/>
<dbReference type="SUPFAM" id="SSF103481">
    <property type="entry name" value="Multidrug resistance efflux transporter EmrE"/>
    <property type="match status" value="2"/>
</dbReference>
<feature type="transmembrane region" description="Helical" evidence="1">
    <location>
        <begin position="151"/>
        <end position="169"/>
    </location>
</feature>
<dbReference type="InterPro" id="IPR037185">
    <property type="entry name" value="EmrE-like"/>
</dbReference>
<feature type="transmembrane region" description="Helical" evidence="1">
    <location>
        <begin position="127"/>
        <end position="145"/>
    </location>
</feature>
<feature type="transmembrane region" description="Helical" evidence="1">
    <location>
        <begin position="71"/>
        <end position="94"/>
    </location>
</feature>
<feature type="transmembrane region" description="Helical" evidence="1">
    <location>
        <begin position="181"/>
        <end position="205"/>
    </location>
</feature>
<feature type="transmembrane region" description="Helical" evidence="1">
    <location>
        <begin position="243"/>
        <end position="260"/>
    </location>
</feature>
<keyword evidence="1" id="KW-0812">Transmembrane</keyword>
<keyword evidence="1" id="KW-1133">Transmembrane helix</keyword>
<feature type="domain" description="EamA" evidence="2">
    <location>
        <begin position="9"/>
        <end position="142"/>
    </location>
</feature>
<keyword evidence="4" id="KW-1185">Reference proteome</keyword>
<feature type="transmembrane region" description="Helical" evidence="1">
    <location>
        <begin position="211"/>
        <end position="231"/>
    </location>
</feature>
<dbReference type="STRING" id="1280847.SAMN04488036_103487"/>
<evidence type="ECO:0000259" key="2">
    <source>
        <dbReference type="Pfam" id="PF00892"/>
    </source>
</evidence>
<reference evidence="4" key="1">
    <citation type="submission" date="2016-10" db="EMBL/GenBank/DDBJ databases">
        <authorList>
            <person name="Varghese N."/>
            <person name="Submissions S."/>
        </authorList>
    </citation>
    <scope>NUCLEOTIDE SEQUENCE [LARGE SCALE GENOMIC DNA]</scope>
    <source>
        <strain evidence="4">DSM 28453</strain>
    </source>
</reference>
<sequence>MAVLTDNTKGALLMMCSMAAFTFNDTCVKLLGPEVPLFQMLFLRGLASSLMIWGLARTLGALRWRMPRRDWGLVALRTTSEIGAAYFFITALYHMPIANVTAVLQVLPLTVTLGGAMFFGEAVGWRRMSAILAGFIGMLLIVRPGPEGFDLYAGYALAAVVFVTVRDLSTRRMSAEVPSMTVTLVASLGVMGFAGVASLGVEWVALDARQIGLIGGASVFILGGYLFSVMVMRVGEISFIAPFRYTSLLWALLLGFVVFGNWPDPITLAGCVIVVGAGVFTLLRGRRLAQENSTRT</sequence>
<accession>A0A1I4E007</accession>
<feature type="transmembrane region" description="Helical" evidence="1">
    <location>
        <begin position="266"/>
        <end position="283"/>
    </location>
</feature>
<organism evidence="3 4">
    <name type="scientific">Shimia haliotis</name>
    <dbReference type="NCBI Taxonomy" id="1280847"/>
    <lineage>
        <taxon>Bacteria</taxon>
        <taxon>Pseudomonadati</taxon>
        <taxon>Pseudomonadota</taxon>
        <taxon>Alphaproteobacteria</taxon>
        <taxon>Rhodobacterales</taxon>
        <taxon>Roseobacteraceae</taxon>
    </lineage>
</organism>
<dbReference type="InterPro" id="IPR000620">
    <property type="entry name" value="EamA_dom"/>
</dbReference>
<gene>
    <name evidence="3" type="ORF">SAMN04488036_103487</name>
</gene>
<dbReference type="Proteomes" id="UP000198851">
    <property type="component" value="Unassembled WGS sequence"/>
</dbReference>
<evidence type="ECO:0000313" key="3">
    <source>
        <dbReference type="EMBL" id="SFK97686.1"/>
    </source>
</evidence>
<evidence type="ECO:0000313" key="4">
    <source>
        <dbReference type="Proteomes" id="UP000198851"/>
    </source>
</evidence>
<name>A0A1I4E007_9RHOB</name>
<dbReference type="EMBL" id="FOSZ01000003">
    <property type="protein sequence ID" value="SFK97686.1"/>
    <property type="molecule type" value="Genomic_DNA"/>
</dbReference>
<dbReference type="PANTHER" id="PTHR22911:SF103">
    <property type="entry name" value="BLR2811 PROTEIN"/>
    <property type="match status" value="1"/>
</dbReference>
<dbReference type="PANTHER" id="PTHR22911">
    <property type="entry name" value="ACYL-MALONYL CONDENSING ENZYME-RELATED"/>
    <property type="match status" value="1"/>
</dbReference>
<proteinExistence type="predicted"/>
<keyword evidence="1" id="KW-0472">Membrane</keyword>
<dbReference type="Gene3D" id="1.10.3730.20">
    <property type="match status" value="1"/>
</dbReference>
<feature type="transmembrane region" description="Helical" evidence="1">
    <location>
        <begin position="100"/>
        <end position="120"/>
    </location>
</feature>
<evidence type="ECO:0000256" key="1">
    <source>
        <dbReference type="SAM" id="Phobius"/>
    </source>
</evidence>
<dbReference type="GO" id="GO:0016020">
    <property type="term" value="C:membrane"/>
    <property type="evidence" value="ECO:0007669"/>
    <property type="project" value="InterPro"/>
</dbReference>